<dbReference type="HOGENOM" id="CLU_013528_0_1_2"/>
<evidence type="ECO:0000256" key="1">
    <source>
        <dbReference type="ARBA" id="ARBA00004496"/>
    </source>
</evidence>
<evidence type="ECO:0000256" key="6">
    <source>
        <dbReference type="ARBA" id="ARBA00022741"/>
    </source>
</evidence>
<name>A0A0A7LGC8_9ARCH</name>
<evidence type="ECO:0000313" key="15">
    <source>
        <dbReference type="Proteomes" id="UP000030787"/>
    </source>
</evidence>
<keyword evidence="10 12" id="KW-0030">Aminoacyl-tRNA synthetase</keyword>
<dbReference type="PANTHER" id="PTHR10890">
    <property type="entry name" value="CYSTEINYL-TRNA SYNTHETASE"/>
    <property type="match status" value="1"/>
</dbReference>
<dbReference type="FunFam" id="3.40.50.620:FF:000009">
    <property type="entry name" value="Cysteine--tRNA ligase"/>
    <property type="match status" value="1"/>
</dbReference>
<dbReference type="EMBL" id="CP010070">
    <property type="protein sequence ID" value="AIZ56546.1"/>
    <property type="molecule type" value="Genomic_DNA"/>
</dbReference>
<evidence type="ECO:0000256" key="8">
    <source>
        <dbReference type="ARBA" id="ARBA00022840"/>
    </source>
</evidence>
<evidence type="ECO:0000256" key="7">
    <source>
        <dbReference type="ARBA" id="ARBA00022833"/>
    </source>
</evidence>
<dbReference type="Proteomes" id="UP000030787">
    <property type="component" value="Chromosome"/>
</dbReference>
<evidence type="ECO:0000313" key="14">
    <source>
        <dbReference type="EMBL" id="AIZ56546.1"/>
    </source>
</evidence>
<dbReference type="InterPro" id="IPR014729">
    <property type="entry name" value="Rossmann-like_a/b/a_fold"/>
</dbReference>
<dbReference type="InterPro" id="IPR032678">
    <property type="entry name" value="tRNA-synt_1_cat_dom"/>
</dbReference>
<keyword evidence="6 12" id="KW-0547">Nucleotide-binding</keyword>
<reference evidence="14 15" key="1">
    <citation type="journal article" date="2014" name="Appl. Environ. Microbiol.">
        <title>Comparative Genome Analysis of 'Candidatus Methanoplasma termitum' Indicates a New Mode of Energy Metabolism in the Seventh Order of Methanogens.</title>
        <authorList>
            <person name="Lang K."/>
            <person name="Schuldes J."/>
            <person name="Klingl A."/>
            <person name="Poehlein A."/>
            <person name="Daniel R."/>
            <person name="Brune A."/>
        </authorList>
    </citation>
    <scope>NUCLEOTIDE SEQUENCE [LARGE SCALE GENOMIC DNA]</scope>
    <source>
        <strain evidence="15">Mpt1</strain>
    </source>
</reference>
<proteinExistence type="inferred from homology"/>
<dbReference type="InterPro" id="IPR015273">
    <property type="entry name" value="Cys-tRNA-synt_Ia_DALR"/>
</dbReference>
<organism evidence="14 15">
    <name type="scientific">Candidatus Methanoplasma termitum</name>
    <dbReference type="NCBI Taxonomy" id="1577791"/>
    <lineage>
        <taxon>Archaea</taxon>
        <taxon>Methanobacteriati</taxon>
        <taxon>Thermoplasmatota</taxon>
        <taxon>Thermoplasmata</taxon>
        <taxon>Methanomassiliicoccales</taxon>
        <taxon>Methanomassiliicoccaceae</taxon>
        <taxon>Candidatus Methanoplasma</taxon>
    </lineage>
</organism>
<dbReference type="PANTHER" id="PTHR10890:SF3">
    <property type="entry name" value="CYSTEINE--TRNA LIGASE, CYTOPLASMIC"/>
    <property type="match status" value="1"/>
</dbReference>
<comment type="caution">
    <text evidence="12">Lacks conserved residue(s) required for the propagation of feature annotation.</text>
</comment>
<sequence>MNRFPNSKISSENNKCSLEVCCDKMSLIIYNNLTKKKEEFIPIEEGKVKLYVCGVTVYDDIHMGHARSMIVFDTLVRYLRFIGYDVTHVTNFTDVDDKIINKANKEGTDPLELSARYIERYFEDADSLGIKRADIYPKASESMAPIIEMIEEIIANGFAYPTPDGSVYFEVRKVKEYGKLSKQKLDSMESSGRVVLDEQKKDPMDFAVWKGAKSGECSWDSPWGKGRPGWHIECSAMIKQYLGDKIDIHGGGSDLIFPHHENEILQTEAVTHDMLANYWMHNGMLQVKDEKMSKSLNNFFRVRDVSKKFDSNTIRFYFLNTHYSSPLAYGEDMLTEAQSALKRLKNNYAELLDYSKKGPGADDDSCDILESARYRFMDAMNDDINTSIAIEVMFELARSTNKMMADKSLSKRTAAKIIKMIDEFNTILGILPEDDDMKDDGTADAAMGVLIELRKELRARKQYDLADMIRNKLAEAGIVLEDSADGMKWKKM</sequence>
<comment type="subcellular location">
    <subcellularLocation>
        <location evidence="1 12">Cytoplasm</location>
    </subcellularLocation>
</comment>
<dbReference type="Pfam" id="PF01406">
    <property type="entry name" value="tRNA-synt_1e"/>
    <property type="match status" value="1"/>
</dbReference>
<dbReference type="Gene3D" id="1.20.120.1910">
    <property type="entry name" value="Cysteine-tRNA ligase, C-terminal anti-codon recognition domain"/>
    <property type="match status" value="1"/>
</dbReference>
<dbReference type="InterPro" id="IPR009080">
    <property type="entry name" value="tRNAsynth_Ia_anticodon-bd"/>
</dbReference>
<dbReference type="GO" id="GO:0008270">
    <property type="term" value="F:zinc ion binding"/>
    <property type="evidence" value="ECO:0007669"/>
    <property type="project" value="UniProtKB-UniRule"/>
</dbReference>
<dbReference type="NCBIfam" id="TIGR00435">
    <property type="entry name" value="cysS"/>
    <property type="match status" value="1"/>
</dbReference>
<comment type="cofactor">
    <cofactor evidence="12">
        <name>Zn(2+)</name>
        <dbReference type="ChEBI" id="CHEBI:29105"/>
    </cofactor>
    <text evidence="12">Binds 1 zinc ion per subunit.</text>
</comment>
<keyword evidence="5 12" id="KW-0479">Metal-binding</keyword>
<dbReference type="Pfam" id="PF09190">
    <property type="entry name" value="DALR_2"/>
    <property type="match status" value="1"/>
</dbReference>
<dbReference type="SUPFAM" id="SSF47323">
    <property type="entry name" value="Anticodon-binding domain of a subclass of class I aminoacyl-tRNA synthetases"/>
    <property type="match status" value="1"/>
</dbReference>
<evidence type="ECO:0000256" key="5">
    <source>
        <dbReference type="ARBA" id="ARBA00022723"/>
    </source>
</evidence>
<dbReference type="GO" id="GO:0006423">
    <property type="term" value="P:cysteinyl-tRNA aminoacylation"/>
    <property type="evidence" value="ECO:0007669"/>
    <property type="project" value="UniProtKB-UniRule"/>
</dbReference>
<keyword evidence="4 12" id="KW-0436">Ligase</keyword>
<keyword evidence="7 12" id="KW-0862">Zinc</keyword>
<feature type="binding site" evidence="12">
    <location>
        <position position="263"/>
    </location>
    <ligand>
        <name>Zn(2+)</name>
        <dbReference type="ChEBI" id="CHEBI:29105"/>
    </ligand>
</feature>
<comment type="catalytic activity">
    <reaction evidence="11 12">
        <text>tRNA(Cys) + L-cysteine + ATP = L-cysteinyl-tRNA(Cys) + AMP + diphosphate</text>
        <dbReference type="Rhea" id="RHEA:17773"/>
        <dbReference type="Rhea" id="RHEA-COMP:9661"/>
        <dbReference type="Rhea" id="RHEA-COMP:9679"/>
        <dbReference type="ChEBI" id="CHEBI:30616"/>
        <dbReference type="ChEBI" id="CHEBI:33019"/>
        <dbReference type="ChEBI" id="CHEBI:35235"/>
        <dbReference type="ChEBI" id="CHEBI:78442"/>
        <dbReference type="ChEBI" id="CHEBI:78517"/>
        <dbReference type="ChEBI" id="CHEBI:456215"/>
        <dbReference type="EC" id="6.1.1.16"/>
    </reaction>
</comment>
<dbReference type="HAMAP" id="MF_00041">
    <property type="entry name" value="Cys_tRNA_synth"/>
    <property type="match status" value="1"/>
</dbReference>
<evidence type="ECO:0000256" key="12">
    <source>
        <dbReference type="HAMAP-Rule" id="MF_00041"/>
    </source>
</evidence>
<evidence type="ECO:0000259" key="13">
    <source>
        <dbReference type="SMART" id="SM00840"/>
    </source>
</evidence>
<feature type="short sequence motif" description="'KMSKS' region" evidence="12">
    <location>
        <begin position="291"/>
        <end position="295"/>
    </location>
</feature>
<evidence type="ECO:0000256" key="10">
    <source>
        <dbReference type="ARBA" id="ARBA00023146"/>
    </source>
</evidence>
<feature type="binding site" evidence="12">
    <location>
        <position position="259"/>
    </location>
    <ligand>
        <name>Zn(2+)</name>
        <dbReference type="ChEBI" id="CHEBI:29105"/>
    </ligand>
</feature>
<feature type="binding site" evidence="12">
    <location>
        <position position="53"/>
    </location>
    <ligand>
        <name>Zn(2+)</name>
        <dbReference type="ChEBI" id="CHEBI:29105"/>
    </ligand>
</feature>
<dbReference type="CDD" id="cd00672">
    <property type="entry name" value="CysRS_core"/>
    <property type="match status" value="1"/>
</dbReference>
<keyword evidence="15" id="KW-1185">Reference proteome</keyword>
<accession>A0A0A7LGC8</accession>
<keyword evidence="3 12" id="KW-0963">Cytoplasm</keyword>
<dbReference type="EC" id="6.1.1.16" evidence="12"/>
<feature type="binding site" evidence="12">
    <location>
        <position position="294"/>
    </location>
    <ligand>
        <name>ATP</name>
        <dbReference type="ChEBI" id="CHEBI:30616"/>
    </ligand>
</feature>
<evidence type="ECO:0000256" key="2">
    <source>
        <dbReference type="ARBA" id="ARBA00005594"/>
    </source>
</evidence>
<dbReference type="InterPro" id="IPR015803">
    <property type="entry name" value="Cys-tRNA-ligase"/>
</dbReference>
<dbReference type="AlphaFoldDB" id="A0A0A7LGC8"/>
<dbReference type="InterPro" id="IPR024909">
    <property type="entry name" value="Cys-tRNA/MSH_ligase"/>
</dbReference>
<dbReference type="STRING" id="1577791.Mpt1_c06610"/>
<dbReference type="PRINTS" id="PR00983">
    <property type="entry name" value="TRNASYNTHCYS"/>
</dbReference>
<dbReference type="GO" id="GO:0004817">
    <property type="term" value="F:cysteine-tRNA ligase activity"/>
    <property type="evidence" value="ECO:0007669"/>
    <property type="project" value="UniProtKB-UniRule"/>
</dbReference>
<evidence type="ECO:0000256" key="3">
    <source>
        <dbReference type="ARBA" id="ARBA00022490"/>
    </source>
</evidence>
<dbReference type="SUPFAM" id="SSF52374">
    <property type="entry name" value="Nucleotidylyl transferase"/>
    <property type="match status" value="1"/>
</dbReference>
<evidence type="ECO:0000256" key="4">
    <source>
        <dbReference type="ARBA" id="ARBA00022598"/>
    </source>
</evidence>
<dbReference type="GO" id="GO:0005524">
    <property type="term" value="F:ATP binding"/>
    <property type="evidence" value="ECO:0007669"/>
    <property type="project" value="UniProtKB-UniRule"/>
</dbReference>
<dbReference type="SMART" id="SM00840">
    <property type="entry name" value="DALR_2"/>
    <property type="match status" value="1"/>
</dbReference>
<dbReference type="GO" id="GO:0005829">
    <property type="term" value="C:cytosol"/>
    <property type="evidence" value="ECO:0007669"/>
    <property type="project" value="TreeGrafter"/>
</dbReference>
<dbReference type="Gene3D" id="3.40.50.620">
    <property type="entry name" value="HUPs"/>
    <property type="match status" value="1"/>
</dbReference>
<evidence type="ECO:0000256" key="11">
    <source>
        <dbReference type="ARBA" id="ARBA00047398"/>
    </source>
</evidence>
<keyword evidence="8 12" id="KW-0067">ATP-binding</keyword>
<gene>
    <name evidence="12 14" type="primary">cysS</name>
    <name evidence="14" type="ORF">Mpt1_c06610</name>
</gene>
<protein>
    <recommendedName>
        <fullName evidence="12">Cysteine--tRNA ligase</fullName>
        <ecNumber evidence="12">6.1.1.16</ecNumber>
    </recommendedName>
    <alternativeName>
        <fullName evidence="12">Cysteinyl-tRNA synthetase</fullName>
        <shortName evidence="12">CysRS</shortName>
    </alternativeName>
</protein>
<comment type="similarity">
    <text evidence="2 12">Belongs to the class-I aminoacyl-tRNA synthetase family.</text>
</comment>
<feature type="domain" description="Cysteinyl-tRNA synthetase class Ia DALR" evidence="13">
    <location>
        <begin position="375"/>
        <end position="438"/>
    </location>
</feature>
<dbReference type="KEGG" id="mear:Mpt1_c06610"/>
<evidence type="ECO:0000256" key="9">
    <source>
        <dbReference type="ARBA" id="ARBA00022917"/>
    </source>
</evidence>
<keyword evidence="9 12" id="KW-0648">Protein biosynthesis</keyword>
<feature type="binding site" evidence="12">
    <location>
        <position position="234"/>
    </location>
    <ligand>
        <name>Zn(2+)</name>
        <dbReference type="ChEBI" id="CHEBI:29105"/>
    </ligand>
</feature>